<dbReference type="RefSeq" id="XP_033533667.1">
    <property type="nucleotide sequence ID" value="XM_033677291.1"/>
</dbReference>
<dbReference type="OrthoDB" id="448051at2759"/>
<reference evidence="7" key="2">
    <citation type="submission" date="2020-04" db="EMBL/GenBank/DDBJ databases">
        <authorList>
            <consortium name="NCBI Genome Project"/>
        </authorList>
    </citation>
    <scope>NUCLEOTIDE SEQUENCE</scope>
    <source>
        <strain evidence="7">CBS 781.70</strain>
    </source>
</reference>
<dbReference type="InterPro" id="IPR019363">
    <property type="entry name" value="LDAH"/>
</dbReference>
<dbReference type="GO" id="GO:0016298">
    <property type="term" value="F:lipase activity"/>
    <property type="evidence" value="ECO:0007669"/>
    <property type="project" value="InterPro"/>
</dbReference>
<dbReference type="PANTHER" id="PTHR13390">
    <property type="entry name" value="LIPASE"/>
    <property type="match status" value="1"/>
</dbReference>
<evidence type="ECO:0000313" key="5">
    <source>
        <dbReference type="EMBL" id="KAF1812036.1"/>
    </source>
</evidence>
<evidence type="ECO:0000256" key="2">
    <source>
        <dbReference type="ARBA" id="ARBA00008300"/>
    </source>
</evidence>
<keyword evidence="6" id="KW-1185">Reference proteome</keyword>
<dbReference type="AlphaFoldDB" id="A0A6G1G285"/>
<evidence type="ECO:0000256" key="4">
    <source>
        <dbReference type="ARBA" id="ARBA00022801"/>
    </source>
</evidence>
<comment type="subcellular location">
    <subcellularLocation>
        <location evidence="1">Lipid droplet</location>
    </subcellularLocation>
</comment>
<evidence type="ECO:0000256" key="3">
    <source>
        <dbReference type="ARBA" id="ARBA00022677"/>
    </source>
</evidence>
<dbReference type="SUPFAM" id="SSF53474">
    <property type="entry name" value="alpha/beta-Hydrolases"/>
    <property type="match status" value="1"/>
</dbReference>
<keyword evidence="4" id="KW-0378">Hydrolase</keyword>
<reference evidence="7" key="3">
    <citation type="submission" date="2025-04" db="UniProtKB">
        <authorList>
            <consortium name="RefSeq"/>
        </authorList>
    </citation>
    <scope>IDENTIFICATION</scope>
    <source>
        <strain evidence="7">CBS 781.70</strain>
    </source>
</reference>
<protein>
    <submittedName>
        <fullName evidence="5 7">Uncharacterized protein</fullName>
    </submittedName>
</protein>
<dbReference type="Gene3D" id="3.40.50.1820">
    <property type="entry name" value="alpha/beta hydrolase"/>
    <property type="match status" value="1"/>
</dbReference>
<gene>
    <name evidence="5 7" type="ORF">P152DRAFT_42715</name>
</gene>
<dbReference type="Proteomes" id="UP000504638">
    <property type="component" value="Unplaced"/>
</dbReference>
<organism evidence="5">
    <name type="scientific">Eremomyces bilateralis CBS 781.70</name>
    <dbReference type="NCBI Taxonomy" id="1392243"/>
    <lineage>
        <taxon>Eukaryota</taxon>
        <taxon>Fungi</taxon>
        <taxon>Dikarya</taxon>
        <taxon>Ascomycota</taxon>
        <taxon>Pezizomycotina</taxon>
        <taxon>Dothideomycetes</taxon>
        <taxon>Dothideomycetes incertae sedis</taxon>
        <taxon>Eremomycetales</taxon>
        <taxon>Eremomycetaceae</taxon>
        <taxon>Eremomyces</taxon>
    </lineage>
</organism>
<reference evidence="5 7" key="1">
    <citation type="submission" date="2020-01" db="EMBL/GenBank/DDBJ databases">
        <authorList>
            <consortium name="DOE Joint Genome Institute"/>
            <person name="Haridas S."/>
            <person name="Albert R."/>
            <person name="Binder M."/>
            <person name="Bloem J."/>
            <person name="Labutti K."/>
            <person name="Salamov A."/>
            <person name="Andreopoulos B."/>
            <person name="Baker S.E."/>
            <person name="Barry K."/>
            <person name="Bills G."/>
            <person name="Bluhm B.H."/>
            <person name="Cannon C."/>
            <person name="Castanera R."/>
            <person name="Culley D.E."/>
            <person name="Daum C."/>
            <person name="Ezra D."/>
            <person name="Gonzalez J.B."/>
            <person name="Henrissat B."/>
            <person name="Kuo A."/>
            <person name="Liang C."/>
            <person name="Lipzen A."/>
            <person name="Lutzoni F."/>
            <person name="Magnuson J."/>
            <person name="Mondo S."/>
            <person name="Nolan M."/>
            <person name="Ohm R."/>
            <person name="Pangilinan J."/>
            <person name="Park H.-J."/>
            <person name="Ramirez L."/>
            <person name="Alfaro M."/>
            <person name="Sun H."/>
            <person name="Tritt A."/>
            <person name="Yoshinaga Y."/>
            <person name="Zwiers L.-H."/>
            <person name="Turgeon B.G."/>
            <person name="Goodwin S.B."/>
            <person name="Spatafora J.W."/>
            <person name="Crous P.W."/>
            <person name="Grigoriev I.V."/>
        </authorList>
    </citation>
    <scope>NUCLEOTIDE SEQUENCE</scope>
    <source>
        <strain evidence="5 7">CBS 781.70</strain>
    </source>
</reference>
<dbReference type="PANTHER" id="PTHR13390:SF0">
    <property type="entry name" value="LIPID DROPLET-ASSOCIATED HYDROLASE"/>
    <property type="match status" value="1"/>
</dbReference>
<keyword evidence="3" id="KW-0551">Lipid droplet</keyword>
<dbReference type="GO" id="GO:0005811">
    <property type="term" value="C:lipid droplet"/>
    <property type="evidence" value="ECO:0007669"/>
    <property type="project" value="UniProtKB-SubCell"/>
</dbReference>
<sequence length="358" mass="39819">MDDVIYLDSPVVNGAAESPTSEDHYLVYFISGNPGLISYYTKFMSHLHKQLQSHHKHARFTISGRSLHGFEVQEKSRIEGKEPPYSLNEVIELAEKSLQDHAGKASSQLDGKKPKVILAGHSVGAYILLELIRRHRSRLAETGSHAEDETRIVGGICLFPTVADLPSSKRGAILNALARFHYASAVAMLILTLFASLLPASLSTSLVQLFTGMPPDSTTITAAFIKSPHGVRQSLHLGLDEVKQITTDKWDAEIWGAAHPSPVGRRPKLFFYFGENDHWVADRTRDDLIRIRGRGKHGGEEEWRPKMEVDGKGIPHAFSIRHGIPIAEKVAEYVGEIVQCERLWDRTRTGHTSGLRTI</sequence>
<accession>A0A6G1G285</accession>
<dbReference type="GO" id="GO:0019915">
    <property type="term" value="P:lipid storage"/>
    <property type="evidence" value="ECO:0007669"/>
    <property type="project" value="InterPro"/>
</dbReference>
<dbReference type="EMBL" id="ML975159">
    <property type="protein sequence ID" value="KAF1812036.1"/>
    <property type="molecule type" value="Genomic_DNA"/>
</dbReference>
<dbReference type="InterPro" id="IPR029058">
    <property type="entry name" value="AB_hydrolase_fold"/>
</dbReference>
<dbReference type="GeneID" id="54417861"/>
<evidence type="ECO:0000313" key="6">
    <source>
        <dbReference type="Proteomes" id="UP000504638"/>
    </source>
</evidence>
<proteinExistence type="inferred from homology"/>
<name>A0A6G1G285_9PEZI</name>
<comment type="similarity">
    <text evidence="2">Belongs to the AB hydrolase superfamily. LDAH family.</text>
</comment>
<dbReference type="Pfam" id="PF10230">
    <property type="entry name" value="LIDHydrolase"/>
    <property type="match status" value="1"/>
</dbReference>
<evidence type="ECO:0000313" key="7">
    <source>
        <dbReference type="RefSeq" id="XP_033533667.1"/>
    </source>
</evidence>
<evidence type="ECO:0000256" key="1">
    <source>
        <dbReference type="ARBA" id="ARBA00004502"/>
    </source>
</evidence>